<dbReference type="RefSeq" id="WP_203931180.1">
    <property type="nucleotide sequence ID" value="NZ_BOPH01000088.1"/>
</dbReference>
<dbReference type="AlphaFoldDB" id="A0A8J3ZW93"/>
<organism evidence="2 3">
    <name type="scientific">Virgisporangium ochraceum</name>
    <dbReference type="NCBI Taxonomy" id="65505"/>
    <lineage>
        <taxon>Bacteria</taxon>
        <taxon>Bacillati</taxon>
        <taxon>Actinomycetota</taxon>
        <taxon>Actinomycetes</taxon>
        <taxon>Micromonosporales</taxon>
        <taxon>Micromonosporaceae</taxon>
        <taxon>Virgisporangium</taxon>
    </lineage>
</organism>
<keyword evidence="1" id="KW-0472">Membrane</keyword>
<keyword evidence="3" id="KW-1185">Reference proteome</keyword>
<evidence type="ECO:0000313" key="2">
    <source>
        <dbReference type="EMBL" id="GIJ71297.1"/>
    </source>
</evidence>
<feature type="transmembrane region" description="Helical" evidence="1">
    <location>
        <begin position="20"/>
        <end position="38"/>
    </location>
</feature>
<evidence type="ECO:0000313" key="3">
    <source>
        <dbReference type="Proteomes" id="UP000635606"/>
    </source>
</evidence>
<evidence type="ECO:0000256" key="1">
    <source>
        <dbReference type="SAM" id="Phobius"/>
    </source>
</evidence>
<gene>
    <name evidence="2" type="ORF">Voc01_062140</name>
</gene>
<dbReference type="Proteomes" id="UP000635606">
    <property type="component" value="Unassembled WGS sequence"/>
</dbReference>
<name>A0A8J3ZW93_9ACTN</name>
<protein>
    <submittedName>
        <fullName evidence="2">Uncharacterized protein</fullName>
    </submittedName>
</protein>
<proteinExistence type="predicted"/>
<keyword evidence="1" id="KW-0812">Transmembrane</keyword>
<keyword evidence="1" id="KW-1133">Transmembrane helix</keyword>
<comment type="caution">
    <text evidence="2">The sequence shown here is derived from an EMBL/GenBank/DDBJ whole genome shotgun (WGS) entry which is preliminary data.</text>
</comment>
<accession>A0A8J3ZW93</accession>
<reference evidence="2" key="1">
    <citation type="submission" date="2021-01" db="EMBL/GenBank/DDBJ databases">
        <title>Whole genome shotgun sequence of Virgisporangium ochraceum NBRC 16418.</title>
        <authorList>
            <person name="Komaki H."/>
            <person name="Tamura T."/>
        </authorList>
    </citation>
    <scope>NUCLEOTIDE SEQUENCE</scope>
    <source>
        <strain evidence="2">NBRC 16418</strain>
    </source>
</reference>
<sequence>MGLDTRVYARSRRIGRRRRGLPATGVALALAITTPVALRPMPEDTVDRSAGAPALEPYTAPPPTVPVRVTHLPPQVSGVQPLVRTWPGGSGLRYHASGHGPGTVPMIWVNVQAADPRTEKGTEAVGDTTVHGQPATVIKASMGDWRGIAWQRTPDAWTVVWGDVSAPAAPRADGEPTQPGTRLPVGRRTGWLDRTGTGPVLRVPVGDGTLLRVRAPLPDTELVTLAEGITVTPGFRPTGG</sequence>
<dbReference type="EMBL" id="BOPH01000088">
    <property type="protein sequence ID" value="GIJ71297.1"/>
    <property type="molecule type" value="Genomic_DNA"/>
</dbReference>